<dbReference type="EMBL" id="FR871757">
    <property type="protein sequence ID" value="CCB80734.1"/>
    <property type="molecule type" value="Genomic_DNA"/>
</dbReference>
<sequence>MDRILNDMARFCRNALNRTLTKTAKRQRDLIRTKYSLSNKTLRRYTKMKKAKIDDLEITIRNATYRLSLNRFKRLQKRTGVLVKVGPTQRLFIQGGFLAAKRGKQRQRGKGFLATQNPQSFSGITTTSGTLYSYARQRAPKGRSAFYFKTKPFNLIAREQNDRLLADANVIFAQELSRE</sequence>
<dbReference type="STRING" id="1002804.HBZC1_17480"/>
<dbReference type="KEGG" id="hbi:HBZC1_17480"/>
<protein>
    <submittedName>
        <fullName evidence="1">Uncharacterized protein</fullName>
    </submittedName>
</protein>
<reference evidence="1 2" key="1">
    <citation type="journal article" date="2011" name="J. Bacteriol.">
        <title>Genome sequence of Helicobacter bizzozeronii strain CIII-1, an isolate from human gastric mucosa.</title>
        <authorList>
            <person name="Schott T."/>
            <person name="Rossi M."/>
            <person name="Hanninen M.L."/>
        </authorList>
    </citation>
    <scope>NUCLEOTIDE SEQUENCE [LARGE SCALE GENOMIC DNA]</scope>
    <source>
        <strain evidence="1 2">CIII-1</strain>
    </source>
</reference>
<evidence type="ECO:0000313" key="1">
    <source>
        <dbReference type="EMBL" id="CCB80734.1"/>
    </source>
</evidence>
<dbReference type="Proteomes" id="UP000008387">
    <property type="component" value="Chromosome"/>
</dbReference>
<proteinExistence type="predicted"/>
<gene>
    <name evidence="1" type="ordered locus">HBZC1_17480</name>
</gene>
<organism evidence="1 2">
    <name type="scientific">Helicobacter bizzozeronii (strain CIII-1)</name>
    <dbReference type="NCBI Taxonomy" id="1002804"/>
    <lineage>
        <taxon>Bacteria</taxon>
        <taxon>Pseudomonadati</taxon>
        <taxon>Campylobacterota</taxon>
        <taxon>Epsilonproteobacteria</taxon>
        <taxon>Campylobacterales</taxon>
        <taxon>Helicobacteraceae</taxon>
        <taxon>Helicobacter</taxon>
    </lineage>
</organism>
<evidence type="ECO:0000313" key="2">
    <source>
        <dbReference type="Proteomes" id="UP000008387"/>
    </source>
</evidence>
<dbReference type="HOGENOM" id="CLU_1501514_0_0_7"/>
<name>F8KPL0_HELBC</name>
<dbReference type="AlphaFoldDB" id="F8KPL0"/>
<dbReference type="RefSeq" id="WP_013891110.1">
    <property type="nucleotide sequence ID" value="NC_015674.1"/>
</dbReference>
<accession>F8KPL0</accession>
<keyword evidence="2" id="KW-1185">Reference proteome</keyword>